<name>A0AAI9TXD9_9PEZI</name>
<accession>A0AAI9TXD9</accession>
<evidence type="ECO:0000256" key="1">
    <source>
        <dbReference type="SAM" id="SignalP"/>
    </source>
</evidence>
<sequence>MMPISFIMAILAGITLSVATDVPIREQDIFPCNCIFIVNKWNPVHADHVASYECCYLAGGQWNGTTCPLNYRNPRELRQFSKCCEKNGGFGCI</sequence>
<protein>
    <submittedName>
        <fullName evidence="2">Uncharacterized protein</fullName>
    </submittedName>
</protein>
<keyword evidence="1" id="KW-0732">Signal</keyword>
<reference evidence="2 3" key="1">
    <citation type="submission" date="2016-10" db="EMBL/GenBank/DDBJ databases">
        <title>The genome sequence of Colletotrichum fioriniae PJ7.</title>
        <authorList>
            <person name="Baroncelli R."/>
        </authorList>
    </citation>
    <scope>NUCLEOTIDE SEQUENCE [LARGE SCALE GENOMIC DNA]</scope>
    <source>
        <strain evidence="2">Col 31</strain>
    </source>
</reference>
<proteinExistence type="predicted"/>
<dbReference type="Proteomes" id="UP001239795">
    <property type="component" value="Unassembled WGS sequence"/>
</dbReference>
<keyword evidence="3" id="KW-1185">Reference proteome</keyword>
<comment type="caution">
    <text evidence="2">The sequence shown here is derived from an EMBL/GenBank/DDBJ whole genome shotgun (WGS) entry which is preliminary data.</text>
</comment>
<gene>
    <name evidence="2" type="ORF">CMEL01_10026</name>
</gene>
<evidence type="ECO:0000313" key="2">
    <source>
        <dbReference type="EMBL" id="KAK1445783.1"/>
    </source>
</evidence>
<dbReference type="AlphaFoldDB" id="A0AAI9TXD9"/>
<evidence type="ECO:0000313" key="3">
    <source>
        <dbReference type="Proteomes" id="UP001239795"/>
    </source>
</evidence>
<organism evidence="2 3">
    <name type="scientific">Colletotrichum melonis</name>
    <dbReference type="NCBI Taxonomy" id="1209925"/>
    <lineage>
        <taxon>Eukaryota</taxon>
        <taxon>Fungi</taxon>
        <taxon>Dikarya</taxon>
        <taxon>Ascomycota</taxon>
        <taxon>Pezizomycotina</taxon>
        <taxon>Sordariomycetes</taxon>
        <taxon>Hypocreomycetidae</taxon>
        <taxon>Glomerellales</taxon>
        <taxon>Glomerellaceae</taxon>
        <taxon>Colletotrichum</taxon>
        <taxon>Colletotrichum acutatum species complex</taxon>
    </lineage>
</organism>
<dbReference type="EMBL" id="MLGG01000090">
    <property type="protein sequence ID" value="KAK1445783.1"/>
    <property type="molecule type" value="Genomic_DNA"/>
</dbReference>
<feature type="chain" id="PRO_5042538477" evidence="1">
    <location>
        <begin position="20"/>
        <end position="93"/>
    </location>
</feature>
<feature type="signal peptide" evidence="1">
    <location>
        <begin position="1"/>
        <end position="19"/>
    </location>
</feature>